<sequence>MSTSSPASIPATMISTQKPAPKEQSSTSKYVCRAITVDGLPTRSTLKSEAKYFVKVTVAGGEGWKSREFRTRGSQVVWDGEEDRHKFECTPASVLRLALYKNHKPPKPVEELGTAELSVDGWLGATLGATRTLRLRSITNCTFISDSACFNLLEQGQGIHPPTTVSSVR</sequence>
<name>A0A167IV15_CALVF</name>
<dbReference type="EMBL" id="KV417305">
    <property type="protein sequence ID" value="KZO92986.1"/>
    <property type="molecule type" value="Genomic_DNA"/>
</dbReference>
<reference evidence="2 3" key="1">
    <citation type="journal article" date="2016" name="Mol. Biol. Evol.">
        <title>Comparative Genomics of Early-Diverging Mushroom-Forming Fungi Provides Insights into the Origins of Lignocellulose Decay Capabilities.</title>
        <authorList>
            <person name="Nagy L.G."/>
            <person name="Riley R."/>
            <person name="Tritt A."/>
            <person name="Adam C."/>
            <person name="Daum C."/>
            <person name="Floudas D."/>
            <person name="Sun H."/>
            <person name="Yadav J.S."/>
            <person name="Pangilinan J."/>
            <person name="Larsson K.H."/>
            <person name="Matsuura K."/>
            <person name="Barry K."/>
            <person name="Labutti K."/>
            <person name="Kuo R."/>
            <person name="Ohm R.A."/>
            <person name="Bhattacharya S.S."/>
            <person name="Shirouzu T."/>
            <person name="Yoshinaga Y."/>
            <person name="Martin F.M."/>
            <person name="Grigoriev I.V."/>
            <person name="Hibbett D.S."/>
        </authorList>
    </citation>
    <scope>NUCLEOTIDE SEQUENCE [LARGE SCALE GENOMIC DNA]</scope>
    <source>
        <strain evidence="2 3">TUFC12733</strain>
    </source>
</reference>
<feature type="region of interest" description="Disordered" evidence="1">
    <location>
        <begin position="1"/>
        <end position="25"/>
    </location>
</feature>
<dbReference type="Proteomes" id="UP000076738">
    <property type="component" value="Unassembled WGS sequence"/>
</dbReference>
<accession>A0A167IV15</accession>
<evidence type="ECO:0000256" key="1">
    <source>
        <dbReference type="SAM" id="MobiDB-lite"/>
    </source>
</evidence>
<protein>
    <recommendedName>
        <fullName evidence="4">C2 NT-type domain-containing protein</fullName>
    </recommendedName>
</protein>
<evidence type="ECO:0000313" key="3">
    <source>
        <dbReference type="Proteomes" id="UP000076738"/>
    </source>
</evidence>
<evidence type="ECO:0000313" key="2">
    <source>
        <dbReference type="EMBL" id="KZO92986.1"/>
    </source>
</evidence>
<keyword evidence="3" id="KW-1185">Reference proteome</keyword>
<proteinExistence type="predicted"/>
<organism evidence="2 3">
    <name type="scientific">Calocera viscosa (strain TUFC12733)</name>
    <dbReference type="NCBI Taxonomy" id="1330018"/>
    <lineage>
        <taxon>Eukaryota</taxon>
        <taxon>Fungi</taxon>
        <taxon>Dikarya</taxon>
        <taxon>Basidiomycota</taxon>
        <taxon>Agaricomycotina</taxon>
        <taxon>Dacrymycetes</taxon>
        <taxon>Dacrymycetales</taxon>
        <taxon>Dacrymycetaceae</taxon>
        <taxon>Calocera</taxon>
    </lineage>
</organism>
<evidence type="ECO:0008006" key="4">
    <source>
        <dbReference type="Google" id="ProtNLM"/>
    </source>
</evidence>
<gene>
    <name evidence="2" type="ORF">CALVIDRAFT_540455</name>
</gene>
<dbReference type="AlphaFoldDB" id="A0A167IV15"/>